<dbReference type="Proteomes" id="UP000515679">
    <property type="component" value="Chromosome"/>
</dbReference>
<evidence type="ECO:0000313" key="2">
    <source>
        <dbReference type="Proteomes" id="UP000515679"/>
    </source>
</evidence>
<dbReference type="AlphaFoldDB" id="A0A7G5BSA3"/>
<keyword evidence="2" id="KW-1185">Reference proteome</keyword>
<proteinExistence type="predicted"/>
<sequence length="122" mass="12756">MPEKPVIVYFNSPDQANKALEKMKSEFEVIESAIDRFDGYPGEGYNPNNPITGDIPSLGSLTLGGNFGRDAGILAASSVSASGYSSGGPGNMISGVDIILTAIVQEQDGERAMEIARECGAL</sequence>
<name>A0A7G5BSA3_9BACL</name>
<accession>A0A7G5BSA3</accession>
<organism evidence="1 2">
    <name type="scientific">Cohnella cholangitidis</name>
    <dbReference type="NCBI Taxonomy" id="2598458"/>
    <lineage>
        <taxon>Bacteria</taxon>
        <taxon>Bacillati</taxon>
        <taxon>Bacillota</taxon>
        <taxon>Bacilli</taxon>
        <taxon>Bacillales</taxon>
        <taxon>Paenibacillaceae</taxon>
        <taxon>Cohnella</taxon>
    </lineage>
</organism>
<dbReference type="EMBL" id="CP041969">
    <property type="protein sequence ID" value="QMV39837.1"/>
    <property type="molecule type" value="Genomic_DNA"/>
</dbReference>
<evidence type="ECO:0000313" key="1">
    <source>
        <dbReference type="EMBL" id="QMV39837.1"/>
    </source>
</evidence>
<gene>
    <name evidence="1" type="ORF">FPL14_00405</name>
</gene>
<dbReference type="RefSeq" id="WP_182301169.1">
    <property type="nucleotide sequence ID" value="NZ_CP041969.1"/>
</dbReference>
<reference evidence="1 2" key="1">
    <citation type="submission" date="2019-07" db="EMBL/GenBank/DDBJ databases">
        <authorList>
            <person name="Kim J.K."/>
            <person name="Cheong H.-M."/>
            <person name="Choi Y."/>
            <person name="Hwang K.J."/>
            <person name="Lee S."/>
            <person name="Choi C."/>
        </authorList>
    </citation>
    <scope>NUCLEOTIDE SEQUENCE [LARGE SCALE GENOMIC DNA]</scope>
    <source>
        <strain evidence="1 2">KS 22</strain>
    </source>
</reference>
<protein>
    <submittedName>
        <fullName evidence="1">Uncharacterized protein</fullName>
    </submittedName>
</protein>
<dbReference type="KEGG" id="cchl:FPL14_00405"/>